<reference evidence="1 2" key="1">
    <citation type="submission" date="2023-02" db="EMBL/GenBank/DDBJ databases">
        <title>LHISI_Scaffold_Assembly.</title>
        <authorList>
            <person name="Stuart O.P."/>
            <person name="Cleave R."/>
            <person name="Magrath M.J.L."/>
            <person name="Mikheyev A.S."/>
        </authorList>
    </citation>
    <scope>NUCLEOTIDE SEQUENCE [LARGE SCALE GENOMIC DNA]</scope>
    <source>
        <strain evidence="1">Daus_M_001</strain>
        <tissue evidence="1">Leg muscle</tissue>
    </source>
</reference>
<protein>
    <recommendedName>
        <fullName evidence="3">YqaJ viral recombinase domain-containing protein</fullName>
    </recommendedName>
</protein>
<dbReference type="Gene3D" id="3.90.320.10">
    <property type="match status" value="1"/>
</dbReference>
<evidence type="ECO:0000313" key="2">
    <source>
        <dbReference type="Proteomes" id="UP001159363"/>
    </source>
</evidence>
<dbReference type="EMBL" id="JARBHB010000008">
    <property type="protein sequence ID" value="KAJ8876961.1"/>
    <property type="molecule type" value="Genomic_DNA"/>
</dbReference>
<gene>
    <name evidence="1" type="ORF">PR048_021412</name>
</gene>
<name>A0ABQ9GY40_9NEOP</name>
<keyword evidence="2" id="KW-1185">Reference proteome</keyword>
<organism evidence="1 2">
    <name type="scientific">Dryococelus australis</name>
    <dbReference type="NCBI Taxonomy" id="614101"/>
    <lineage>
        <taxon>Eukaryota</taxon>
        <taxon>Metazoa</taxon>
        <taxon>Ecdysozoa</taxon>
        <taxon>Arthropoda</taxon>
        <taxon>Hexapoda</taxon>
        <taxon>Insecta</taxon>
        <taxon>Pterygota</taxon>
        <taxon>Neoptera</taxon>
        <taxon>Polyneoptera</taxon>
        <taxon>Phasmatodea</taxon>
        <taxon>Verophasmatodea</taxon>
        <taxon>Anareolatae</taxon>
        <taxon>Phasmatidae</taxon>
        <taxon>Eurycanthinae</taxon>
        <taxon>Dryococelus</taxon>
    </lineage>
</organism>
<proteinExistence type="predicted"/>
<sequence length="140" mass="15986">MAEREFNTGIKRIWIERTREQNSSHEWKVECSKRLSSFFGKICKMNASTSCANVVKDIRYQVFMGNSSTNRGVEKWFNCERRISFFVGVSPDGFIGDDQIIEVKCPSSAISMPPLDALAKGKIKYLEMKDGKPQLKLSHN</sequence>
<dbReference type="Proteomes" id="UP001159363">
    <property type="component" value="Chromosome 7"/>
</dbReference>
<dbReference type="InterPro" id="IPR011604">
    <property type="entry name" value="PDDEXK-like_dom_sf"/>
</dbReference>
<accession>A0ABQ9GY40</accession>
<dbReference type="InterPro" id="IPR011335">
    <property type="entry name" value="Restrct_endonuc-II-like"/>
</dbReference>
<evidence type="ECO:0008006" key="3">
    <source>
        <dbReference type="Google" id="ProtNLM"/>
    </source>
</evidence>
<dbReference type="SUPFAM" id="SSF52980">
    <property type="entry name" value="Restriction endonuclease-like"/>
    <property type="match status" value="1"/>
</dbReference>
<comment type="caution">
    <text evidence="1">The sequence shown here is derived from an EMBL/GenBank/DDBJ whole genome shotgun (WGS) entry which is preliminary data.</text>
</comment>
<evidence type="ECO:0000313" key="1">
    <source>
        <dbReference type="EMBL" id="KAJ8876961.1"/>
    </source>
</evidence>